<dbReference type="AlphaFoldDB" id="A0A8J2RTP0"/>
<feature type="chain" id="PRO_5035321669" evidence="2">
    <location>
        <begin position="28"/>
        <end position="431"/>
    </location>
</feature>
<sequence>MSVINYRSFNFFLFLFVTSFLVSVCLADISKDISGNFTEELPGDAENDIDDEARARKALRVKDTVIDLCQNLPGCTCDGKHERANCSCNINDEHKLKRIIFNQVKIPLTIVKLNIFDCPFVEIAQTKLADLPIKSLNILRVNRLLIGPGSLKQVDRLNLENIDKLEYVKDALTELVADTVTLINVTLPVGSELAPQSIKSELKFIQCNLTDFTIIVDTPQTDLSVSIHQSYLYRLSLKINAGTFTMDGNQFVQLSSKSAGLMDVLYSQSLNMKNNRFGMDDAISILPDVMSSNQSLIFRATHISVESKEWLEHFKLEFTGTNQTGVTGRTLDSSRGSRILTQNSNVSSCDVQNAPDSTNSRVLICPNVKSLVEFLKTETKVTTPNSHQHQPEKQKQVQTHDDVKALGISVLHHCPALVLVIASGMMLLTFV</sequence>
<feature type="signal peptide" evidence="2">
    <location>
        <begin position="1"/>
        <end position="27"/>
    </location>
</feature>
<evidence type="ECO:0000256" key="2">
    <source>
        <dbReference type="SAM" id="SignalP"/>
    </source>
</evidence>
<keyword evidence="2" id="KW-0732">Signal</keyword>
<comment type="caution">
    <text evidence="3">The sequence shown here is derived from an EMBL/GenBank/DDBJ whole genome shotgun (WGS) entry which is preliminary data.</text>
</comment>
<organism evidence="3 4">
    <name type="scientific">Daphnia galeata</name>
    <dbReference type="NCBI Taxonomy" id="27404"/>
    <lineage>
        <taxon>Eukaryota</taxon>
        <taxon>Metazoa</taxon>
        <taxon>Ecdysozoa</taxon>
        <taxon>Arthropoda</taxon>
        <taxon>Crustacea</taxon>
        <taxon>Branchiopoda</taxon>
        <taxon>Diplostraca</taxon>
        <taxon>Cladocera</taxon>
        <taxon>Anomopoda</taxon>
        <taxon>Daphniidae</taxon>
        <taxon>Daphnia</taxon>
    </lineage>
</organism>
<feature type="region of interest" description="Disordered" evidence="1">
    <location>
        <begin position="380"/>
        <end position="399"/>
    </location>
</feature>
<protein>
    <submittedName>
        <fullName evidence="3">Uncharacterized protein</fullName>
    </submittedName>
</protein>
<gene>
    <name evidence="3" type="ORF">DGAL_LOCUS5342</name>
</gene>
<proteinExistence type="predicted"/>
<evidence type="ECO:0000313" key="3">
    <source>
        <dbReference type="EMBL" id="CAH0102818.1"/>
    </source>
</evidence>
<feature type="compositionally biased region" description="Basic and acidic residues" evidence="1">
    <location>
        <begin position="389"/>
        <end position="399"/>
    </location>
</feature>
<dbReference type="Proteomes" id="UP000789390">
    <property type="component" value="Unassembled WGS sequence"/>
</dbReference>
<reference evidence="3" key="1">
    <citation type="submission" date="2021-11" db="EMBL/GenBank/DDBJ databases">
        <authorList>
            <person name="Schell T."/>
        </authorList>
    </citation>
    <scope>NUCLEOTIDE SEQUENCE</scope>
    <source>
        <strain evidence="3">M5</strain>
    </source>
</reference>
<dbReference type="EMBL" id="CAKKLH010000094">
    <property type="protein sequence ID" value="CAH0102818.1"/>
    <property type="molecule type" value="Genomic_DNA"/>
</dbReference>
<evidence type="ECO:0000256" key="1">
    <source>
        <dbReference type="SAM" id="MobiDB-lite"/>
    </source>
</evidence>
<evidence type="ECO:0000313" key="4">
    <source>
        <dbReference type="Proteomes" id="UP000789390"/>
    </source>
</evidence>
<keyword evidence="4" id="KW-1185">Reference proteome</keyword>
<accession>A0A8J2RTP0</accession>
<dbReference type="OrthoDB" id="6340200at2759"/>
<name>A0A8J2RTP0_9CRUS</name>